<accession>H9ZV31</accession>
<dbReference type="RefSeq" id="WP_014632219.1">
    <property type="nucleotide sequence ID" value="NC_017590.1"/>
</dbReference>
<dbReference type="EMBL" id="CP003254">
    <property type="protein sequence ID" value="AFH40191.1"/>
    <property type="molecule type" value="Genomic_DNA"/>
</dbReference>
<reference evidence="1 2" key="1">
    <citation type="journal article" date="2013" name="Genome Announc.">
        <title>Whole Genome Sequencing of Thermus oshimai JL-2 and Thermus thermophilus JL-18, Incomplete Denitrifiers from the United States Great Basin.</title>
        <authorList>
            <person name="Murugapiran S.K."/>
            <person name="Huntemann M."/>
            <person name="Wei C.L."/>
            <person name="Han J."/>
            <person name="Detter J.C."/>
            <person name="Han C.S."/>
            <person name="Erkkila T.H."/>
            <person name="Teshima H."/>
            <person name="Chen A."/>
            <person name="Kyrpides N."/>
            <person name="Mavrommatis K."/>
            <person name="Markowitz V."/>
            <person name="Szeto E."/>
            <person name="Ivanova N."/>
            <person name="Pagani I."/>
            <person name="Lam J."/>
            <person name="McDonald A.I."/>
            <person name="Dodsworth J.A."/>
            <person name="Pati A."/>
            <person name="Goodwin L."/>
            <person name="Peters L."/>
            <person name="Pitluck S."/>
            <person name="Woyke T."/>
            <person name="Hedlund B.P."/>
        </authorList>
    </citation>
    <scope>NUCLEOTIDE SEQUENCE [LARGE SCALE GENOMIC DNA]</scope>
    <source>
        <strain evidence="1 2">JL-18</strain>
        <plasmid evidence="1">pTTJL1802</plasmid>
    </source>
</reference>
<evidence type="ECO:0000313" key="1">
    <source>
        <dbReference type="EMBL" id="AFH40191.1"/>
    </source>
</evidence>
<organism evidence="1 2">
    <name type="scientific">Thermus thermophilus JL-18</name>
    <dbReference type="NCBI Taxonomy" id="798128"/>
    <lineage>
        <taxon>Bacteria</taxon>
        <taxon>Thermotogati</taxon>
        <taxon>Deinococcota</taxon>
        <taxon>Deinococci</taxon>
        <taxon>Thermales</taxon>
        <taxon>Thermaceae</taxon>
        <taxon>Thermus</taxon>
    </lineage>
</organism>
<dbReference type="PATRIC" id="fig|798128.4.peg.2297"/>
<sequence>MTERREARGREDLALAFFLADRDPLWAVVALFYGVHHLLIALSQERLATPFTPGKYSQALSLFRRAGLARKTRKAYEELLDLSWRARYEPLTREEGRGLWAQALEAYEAVREELGG</sequence>
<evidence type="ECO:0008006" key="3">
    <source>
        <dbReference type="Google" id="ProtNLM"/>
    </source>
</evidence>
<evidence type="ECO:0000313" key="2">
    <source>
        <dbReference type="Proteomes" id="UP000007388"/>
    </source>
</evidence>
<proteinExistence type="predicted"/>
<keyword evidence="1" id="KW-0614">Plasmid</keyword>
<protein>
    <recommendedName>
        <fullName evidence="3">HEPN domain-containing protein</fullName>
    </recommendedName>
</protein>
<dbReference type="AlphaFoldDB" id="H9ZV31"/>
<dbReference type="KEGG" id="ttl:TtJL18_2363"/>
<dbReference type="HOGENOM" id="CLU_2095743_0_0_0"/>
<name>H9ZV31_THETH</name>
<dbReference type="Proteomes" id="UP000007388">
    <property type="component" value="Plasmid pTTJL1802"/>
</dbReference>
<gene>
    <name evidence="1" type="ORF">TtJL18_2363</name>
</gene>
<geneLocation type="plasmid" evidence="1 2">
    <name>pTTJL1802</name>
</geneLocation>